<dbReference type="EMBL" id="CZAB01000025">
    <property type="protein sequence ID" value="CUP20709.1"/>
    <property type="molecule type" value="Genomic_DNA"/>
</dbReference>
<evidence type="ECO:0000256" key="2">
    <source>
        <dbReference type="ARBA" id="ARBA00022840"/>
    </source>
</evidence>
<dbReference type="Proteomes" id="UP000095512">
    <property type="component" value="Unassembled WGS sequence"/>
</dbReference>
<dbReference type="Proteomes" id="UP000251853">
    <property type="component" value="Unassembled WGS sequence"/>
</dbReference>
<dbReference type="InterPro" id="IPR045735">
    <property type="entry name" value="Spore_III_AA_AAA+_ATPase"/>
</dbReference>
<dbReference type="PANTHER" id="PTHR20953:SF3">
    <property type="entry name" value="P-LOOP CONTAINING NUCLEOSIDE TRIPHOSPHATE HYDROLASES SUPERFAMILY PROTEIN"/>
    <property type="match status" value="1"/>
</dbReference>
<feature type="domain" description="Stage III sporulation protein AA AAA+ ATPase" evidence="3">
    <location>
        <begin position="44"/>
        <end position="95"/>
    </location>
</feature>
<dbReference type="EMBL" id="UAVW01000015">
    <property type="protein sequence ID" value="SQB14279.1"/>
    <property type="molecule type" value="Genomic_DNA"/>
</dbReference>
<feature type="domain" description="Stage III sporulation protein AA AAA+ ATPase" evidence="3">
    <location>
        <begin position="129"/>
        <end position="382"/>
    </location>
</feature>
<reference evidence="4 6" key="1">
    <citation type="submission" date="2015-09" db="EMBL/GenBank/DDBJ databases">
        <authorList>
            <consortium name="Pathogen Informatics"/>
        </authorList>
    </citation>
    <scope>NUCLEOTIDE SEQUENCE [LARGE SCALE GENOMIC DNA]</scope>
    <source>
        <strain evidence="4 6">2789STDY5834865</strain>
    </source>
</reference>
<proteinExistence type="predicted"/>
<keyword evidence="2" id="KW-0067">ATP-binding</keyword>
<dbReference type="InterPro" id="IPR027417">
    <property type="entry name" value="P-loop_NTPase"/>
</dbReference>
<evidence type="ECO:0000313" key="7">
    <source>
        <dbReference type="Proteomes" id="UP000251853"/>
    </source>
</evidence>
<dbReference type="Gene3D" id="3.40.50.300">
    <property type="entry name" value="P-loop containing nucleotide triphosphate hydrolases"/>
    <property type="match status" value="1"/>
</dbReference>
<evidence type="ECO:0000256" key="1">
    <source>
        <dbReference type="ARBA" id="ARBA00022741"/>
    </source>
</evidence>
<name>A0A174LGV3_9FIRM</name>
<reference evidence="5 7" key="2">
    <citation type="submission" date="2018-06" db="EMBL/GenBank/DDBJ databases">
        <authorList>
            <consortium name="Pathogen Informatics"/>
            <person name="Doyle S."/>
        </authorList>
    </citation>
    <scope>NUCLEOTIDE SEQUENCE [LARGE SCALE GENOMIC DNA]</scope>
    <source>
        <strain evidence="5 7">NCTC11224</strain>
    </source>
</reference>
<evidence type="ECO:0000313" key="6">
    <source>
        <dbReference type="Proteomes" id="UP000095512"/>
    </source>
</evidence>
<dbReference type="GO" id="GO:0005524">
    <property type="term" value="F:ATP binding"/>
    <property type="evidence" value="ECO:0007669"/>
    <property type="project" value="UniProtKB-KW"/>
</dbReference>
<dbReference type="SUPFAM" id="SSF52540">
    <property type="entry name" value="P-loop containing nucleoside triphosphate hydrolases"/>
    <property type="match status" value="1"/>
</dbReference>
<organism evidence="4 6">
    <name type="scientific">Enterocloster clostridioformis</name>
    <dbReference type="NCBI Taxonomy" id="1531"/>
    <lineage>
        <taxon>Bacteria</taxon>
        <taxon>Bacillati</taxon>
        <taxon>Bacillota</taxon>
        <taxon>Clostridia</taxon>
        <taxon>Lachnospirales</taxon>
        <taxon>Lachnospiraceae</taxon>
        <taxon>Enterocloster</taxon>
    </lineage>
</organism>
<accession>A0A174LGV3</accession>
<dbReference type="Pfam" id="PF19568">
    <property type="entry name" value="Spore_III_AA"/>
    <property type="match status" value="2"/>
</dbReference>
<evidence type="ECO:0000313" key="5">
    <source>
        <dbReference type="EMBL" id="SQB14279.1"/>
    </source>
</evidence>
<gene>
    <name evidence="4" type="ORF">ERS852480_02844</name>
    <name evidence="5" type="ORF">NCTC11224_03316</name>
</gene>
<dbReference type="AlphaFoldDB" id="A0A174LGV3"/>
<dbReference type="PANTHER" id="PTHR20953">
    <property type="entry name" value="KINASE-RELATED"/>
    <property type="match status" value="1"/>
</dbReference>
<protein>
    <submittedName>
        <fullName evidence="4">Stage III sporulation protein AA</fullName>
    </submittedName>
</protein>
<evidence type="ECO:0000259" key="3">
    <source>
        <dbReference type="Pfam" id="PF19568"/>
    </source>
</evidence>
<dbReference type="InterPro" id="IPR014217">
    <property type="entry name" value="Spore_III_AA"/>
</dbReference>
<dbReference type="NCBIfam" id="TIGR02858">
    <property type="entry name" value="spore_III_AA"/>
    <property type="match status" value="1"/>
</dbReference>
<keyword evidence="1" id="KW-0547">Nucleotide-binding</keyword>
<sequence>MIEAKSVLAAQPPTGRCCLFFGSSHIFGHVSYIEVKGVKIMAGREEVLKIFPRDLRTILGQVTVDFDRVQEIRMRTQKPLLLICGGREYAVKTDGSLAVGIPDPPVRDIRGSGRCQEQEPYWARAGIVTVSQAQMKETVEYMCSFSLYAAEEELRQGFITIQGGHRIGVAGRTMALGQDIRLMKSISFINIRVAHQIQGCANQVMEYLYSDDGRFLNTLVISPPRCGKTTLLRDIIRQVSDGPRTQRAGRRIPGVSVGVVDERSELGACYQGVPQNDLGMRTDVLDCCPKSQGMMMLVRSMAPQVIAVDEIGSREDVQAIEYVRNCGCSLAATIHGSSLEDIMQKPAVGELIHQGAFERMILLDCRGAAGHVASIWDGGGNVLYADGSVKEAEHGSI</sequence>
<evidence type="ECO:0000313" key="4">
    <source>
        <dbReference type="EMBL" id="CUP20709.1"/>
    </source>
</evidence>
<keyword evidence="7" id="KW-1185">Reference proteome</keyword>